<sequence>MKVYTAAQMREREQAAVDKGTSFDQLMENAGSSAARDLMQRLPQAGRALIVCGKGNNGGDGLVMARYMQAQGWHIDILFSLGENLSPLAQTNRERLNGLPHIELISLQELAGRLKKGYDIIIEGIFGTGFSGALPAEIAALCRQLNHADGLKVSLDIPTGLNCDTAEADPDTFRANLTYTFAAYKPAHLSESGKIYCQETVCLHIGID</sequence>
<evidence type="ECO:0000256" key="2">
    <source>
        <dbReference type="ARBA" id="ARBA00000909"/>
    </source>
</evidence>
<feature type="binding site" evidence="10">
    <location>
        <position position="156"/>
    </location>
    <ligand>
        <name>(6S)-NADPHX</name>
        <dbReference type="ChEBI" id="CHEBI:64076"/>
    </ligand>
</feature>
<comment type="similarity">
    <text evidence="10">Belongs to the NnrE/AIBP family.</text>
</comment>
<dbReference type="AlphaFoldDB" id="A0AAW6Y736"/>
<dbReference type="PANTHER" id="PTHR13232">
    <property type="entry name" value="NAD(P)H-HYDRATE EPIMERASE"/>
    <property type="match status" value="1"/>
</dbReference>
<keyword evidence="5 10" id="KW-0547">Nucleotide-binding</keyword>
<keyword evidence="7 10" id="KW-0630">Potassium</keyword>
<comment type="catalytic activity">
    <reaction evidence="1 10">
        <text>(6R)-NADHX = (6S)-NADHX</text>
        <dbReference type="Rhea" id="RHEA:32215"/>
        <dbReference type="ChEBI" id="CHEBI:64074"/>
        <dbReference type="ChEBI" id="CHEBI:64075"/>
        <dbReference type="EC" id="5.1.99.6"/>
    </reaction>
</comment>
<dbReference type="Proteomes" id="UP001236303">
    <property type="component" value="Unassembled WGS sequence"/>
</dbReference>
<evidence type="ECO:0000256" key="10">
    <source>
        <dbReference type="HAMAP-Rule" id="MF_01966"/>
    </source>
</evidence>
<gene>
    <name evidence="10" type="primary">nnrE</name>
    <name evidence="12" type="ORF">QP451_09865</name>
</gene>
<dbReference type="RefSeq" id="WP_285071437.1">
    <property type="nucleotide sequence ID" value="NZ_JASOPA010000011.1"/>
</dbReference>
<name>A0AAW6Y736_NEISU</name>
<dbReference type="GO" id="GO:0052856">
    <property type="term" value="F:NAD(P)HX epimerase activity"/>
    <property type="evidence" value="ECO:0007669"/>
    <property type="project" value="UniProtKB-UniRule"/>
</dbReference>
<evidence type="ECO:0000259" key="11">
    <source>
        <dbReference type="PROSITE" id="PS51385"/>
    </source>
</evidence>
<feature type="binding site" evidence="10">
    <location>
        <position position="159"/>
    </location>
    <ligand>
        <name>K(+)</name>
        <dbReference type="ChEBI" id="CHEBI:29103"/>
    </ligand>
</feature>
<evidence type="ECO:0000256" key="7">
    <source>
        <dbReference type="ARBA" id="ARBA00022958"/>
    </source>
</evidence>
<evidence type="ECO:0000256" key="8">
    <source>
        <dbReference type="ARBA" id="ARBA00023027"/>
    </source>
</evidence>
<keyword evidence="6 10" id="KW-0521">NADP</keyword>
<dbReference type="Pfam" id="PF03853">
    <property type="entry name" value="YjeF_N"/>
    <property type="match status" value="1"/>
</dbReference>
<comment type="caution">
    <text evidence="12">The sequence shown here is derived from an EMBL/GenBank/DDBJ whole genome shotgun (WGS) entry which is preliminary data.</text>
</comment>
<evidence type="ECO:0000256" key="4">
    <source>
        <dbReference type="ARBA" id="ARBA00022723"/>
    </source>
</evidence>
<feature type="binding site" evidence="10">
    <location>
        <position position="57"/>
    </location>
    <ligand>
        <name>K(+)</name>
        <dbReference type="ChEBI" id="CHEBI:29103"/>
    </ligand>
</feature>
<keyword evidence="9 10" id="KW-0413">Isomerase</keyword>
<dbReference type="HAMAP" id="MF_01966">
    <property type="entry name" value="NADHX_epimerase"/>
    <property type="match status" value="1"/>
</dbReference>
<comment type="caution">
    <text evidence="10">Lacks conserved residue(s) required for the propagation of feature annotation.</text>
</comment>
<proteinExistence type="inferred from homology"/>
<dbReference type="GO" id="GO:0000166">
    <property type="term" value="F:nucleotide binding"/>
    <property type="evidence" value="ECO:0007669"/>
    <property type="project" value="UniProtKB-KW"/>
</dbReference>
<organism evidence="12 13">
    <name type="scientific">Neisseria subflava</name>
    <dbReference type="NCBI Taxonomy" id="28449"/>
    <lineage>
        <taxon>Bacteria</taxon>
        <taxon>Pseudomonadati</taxon>
        <taxon>Pseudomonadota</taxon>
        <taxon>Betaproteobacteria</taxon>
        <taxon>Neisseriales</taxon>
        <taxon>Neisseriaceae</taxon>
        <taxon>Neisseria</taxon>
    </lineage>
</organism>
<evidence type="ECO:0000256" key="6">
    <source>
        <dbReference type="ARBA" id="ARBA00022857"/>
    </source>
</evidence>
<feature type="domain" description="YjeF N-terminal" evidence="11">
    <location>
        <begin position="9"/>
        <end position="208"/>
    </location>
</feature>
<dbReference type="GO" id="GO:0046872">
    <property type="term" value="F:metal ion binding"/>
    <property type="evidence" value="ECO:0007669"/>
    <property type="project" value="UniProtKB-KW"/>
</dbReference>
<dbReference type="Gene3D" id="3.40.50.10260">
    <property type="entry name" value="YjeF N-terminal domain"/>
    <property type="match status" value="1"/>
</dbReference>
<dbReference type="EMBL" id="JASOPA010000011">
    <property type="protein sequence ID" value="MDK7243327.1"/>
    <property type="molecule type" value="Genomic_DNA"/>
</dbReference>
<dbReference type="InterPro" id="IPR004443">
    <property type="entry name" value="YjeF_N_dom"/>
</dbReference>
<dbReference type="InterPro" id="IPR032976">
    <property type="entry name" value="YJEFN_prot_NAXE-like"/>
</dbReference>
<keyword evidence="8 10" id="KW-0520">NAD</keyword>
<feature type="binding site" evidence="10">
    <location>
        <begin position="127"/>
        <end position="133"/>
    </location>
    <ligand>
        <name>(6S)-NADPHX</name>
        <dbReference type="ChEBI" id="CHEBI:64076"/>
    </ligand>
</feature>
<evidence type="ECO:0000313" key="12">
    <source>
        <dbReference type="EMBL" id="MDK7243327.1"/>
    </source>
</evidence>
<protein>
    <recommendedName>
        <fullName evidence="3 10">NAD(P)H-hydrate epimerase</fullName>
        <ecNumber evidence="3 10">5.1.99.6</ecNumber>
    </recommendedName>
    <alternativeName>
        <fullName evidence="10">NAD(P)HX epimerase</fullName>
    </alternativeName>
</protein>
<comment type="cofactor">
    <cofactor evidence="10">
        <name>K(+)</name>
        <dbReference type="ChEBI" id="CHEBI:29103"/>
    </cofactor>
    <text evidence="10">Binds 1 potassium ion per subunit.</text>
</comment>
<comment type="function">
    <text evidence="10">Catalyzes the epimerization of the S- and R-forms of NAD(P)HX, a damaged form of NAD(P)H that is a result of enzymatic or heat-dependent hydration. This is a prerequisite for the S-specific NAD(P)H-hydrate dehydratase to allow the repair of both epimers of NAD(P)HX.</text>
</comment>
<dbReference type="SUPFAM" id="SSF64153">
    <property type="entry name" value="YjeF N-terminal domain-like"/>
    <property type="match status" value="1"/>
</dbReference>
<dbReference type="EC" id="5.1.99.6" evidence="3 10"/>
<evidence type="ECO:0000256" key="1">
    <source>
        <dbReference type="ARBA" id="ARBA00000013"/>
    </source>
</evidence>
<feature type="binding site" evidence="10">
    <location>
        <begin position="56"/>
        <end position="60"/>
    </location>
    <ligand>
        <name>(6S)-NADPHX</name>
        <dbReference type="ChEBI" id="CHEBI:64076"/>
    </ligand>
</feature>
<keyword evidence="4 10" id="KW-0479">Metal-binding</keyword>
<reference evidence="12" key="1">
    <citation type="submission" date="2023-05" db="EMBL/GenBank/DDBJ databases">
        <title>Cataloging the Phylogenetic Diversity of Human Bladder Bacteria.</title>
        <authorList>
            <person name="Du J."/>
        </authorList>
    </citation>
    <scope>NUCLEOTIDE SEQUENCE</scope>
    <source>
        <strain evidence="12">UMB1050</strain>
    </source>
</reference>
<dbReference type="PANTHER" id="PTHR13232:SF10">
    <property type="entry name" value="NAD(P)H-HYDRATE EPIMERASE"/>
    <property type="match status" value="1"/>
</dbReference>
<dbReference type="PROSITE" id="PS51385">
    <property type="entry name" value="YJEF_N"/>
    <property type="match status" value="1"/>
</dbReference>
<comment type="catalytic activity">
    <reaction evidence="2 10">
        <text>(6R)-NADPHX = (6S)-NADPHX</text>
        <dbReference type="Rhea" id="RHEA:32227"/>
        <dbReference type="ChEBI" id="CHEBI:64076"/>
        <dbReference type="ChEBI" id="CHEBI:64077"/>
        <dbReference type="EC" id="5.1.99.6"/>
    </reaction>
</comment>
<accession>A0AAW6Y736</accession>
<evidence type="ECO:0000313" key="13">
    <source>
        <dbReference type="Proteomes" id="UP001236303"/>
    </source>
</evidence>
<dbReference type="InterPro" id="IPR036652">
    <property type="entry name" value="YjeF_N_dom_sf"/>
</dbReference>
<dbReference type="NCBIfam" id="TIGR00197">
    <property type="entry name" value="yjeF_nterm"/>
    <property type="match status" value="1"/>
</dbReference>
<evidence type="ECO:0000256" key="9">
    <source>
        <dbReference type="ARBA" id="ARBA00023235"/>
    </source>
</evidence>
<evidence type="ECO:0000256" key="5">
    <source>
        <dbReference type="ARBA" id="ARBA00022741"/>
    </source>
</evidence>
<evidence type="ECO:0000256" key="3">
    <source>
        <dbReference type="ARBA" id="ARBA00012228"/>
    </source>
</evidence>